<organism evidence="1 2">
    <name type="scientific">Pseudomonas fluorescens</name>
    <dbReference type="NCBI Taxonomy" id="294"/>
    <lineage>
        <taxon>Bacteria</taxon>
        <taxon>Pseudomonadati</taxon>
        <taxon>Pseudomonadota</taxon>
        <taxon>Gammaproteobacteria</taxon>
        <taxon>Pseudomonadales</taxon>
        <taxon>Pseudomonadaceae</taxon>
        <taxon>Pseudomonas</taxon>
    </lineage>
</organism>
<proteinExistence type="predicted"/>
<comment type="caution">
    <text evidence="1">The sequence shown here is derived from an EMBL/GenBank/DDBJ whole genome shotgun (WGS) entry which is preliminary data.</text>
</comment>
<reference evidence="1 2" key="2">
    <citation type="journal article" date="2018" name="Nature">
        <title>Mutant phenotypes for thousands of bacterial genes of unknown function.</title>
        <authorList>
            <person name="Price M.N."/>
            <person name="Wetmore K.M."/>
            <person name="Waters R.J."/>
            <person name="Callaghan M."/>
            <person name="Ray J."/>
            <person name="Liu H."/>
            <person name="Kuehl J.V."/>
            <person name="Melnyk R.A."/>
            <person name="Lamson J.S."/>
            <person name="Suh Y."/>
            <person name="Carlson H.K."/>
            <person name="Esquivel Z."/>
            <person name="Sadeeshkumar H."/>
            <person name="Chakraborty R."/>
            <person name="Zane G.M."/>
            <person name="Rubin B.E."/>
            <person name="Wall J.D."/>
            <person name="Visel A."/>
            <person name="Bristow J."/>
            <person name="Blow M.J."/>
            <person name="Arkin A.P."/>
            <person name="Deutschbauer A.M."/>
        </authorList>
    </citation>
    <scope>NUCLEOTIDE SEQUENCE [LARGE SCALE GENOMIC DNA]</scope>
    <source>
        <strain evidence="1 2">FW300-N1B4</strain>
    </source>
</reference>
<evidence type="ECO:0000313" key="1">
    <source>
        <dbReference type="EMBL" id="KZN18271.1"/>
    </source>
</evidence>
<accession>A0A166P2H8</accession>
<dbReference type="AlphaFoldDB" id="A0A166P2H8"/>
<evidence type="ECO:0000313" key="2">
    <source>
        <dbReference type="Proteomes" id="UP000076489"/>
    </source>
</evidence>
<dbReference type="Proteomes" id="UP000076489">
    <property type="component" value="Unassembled WGS sequence"/>
</dbReference>
<name>A0A166P2H8_PSEFL</name>
<sequence length="59" mass="6995">MLTLVELLGLSEWIDTYRAKVILLWLEPGITVRGLSRDWQRILRWLQLTLRIERTFGGV</sequence>
<protein>
    <submittedName>
        <fullName evidence="1">Uncharacterized protein</fullName>
    </submittedName>
</protein>
<dbReference type="EMBL" id="LUKJ01000003">
    <property type="protein sequence ID" value="KZN18271.1"/>
    <property type="molecule type" value="Genomic_DNA"/>
</dbReference>
<reference evidence="2" key="1">
    <citation type="submission" date="2016-03" db="EMBL/GenBank/DDBJ databases">
        <authorList>
            <person name="Ray J."/>
            <person name="Price M."/>
            <person name="Deutschbauer A."/>
        </authorList>
    </citation>
    <scope>NUCLEOTIDE SEQUENCE [LARGE SCALE GENOMIC DNA]</scope>
    <source>
        <strain evidence="2">FW300-N1B4</strain>
    </source>
</reference>
<gene>
    <name evidence="1" type="ORF">A1D17_19690</name>
</gene>